<dbReference type="RefSeq" id="WP_377984032.1">
    <property type="nucleotide sequence ID" value="NZ_JBBKXZ010000004.1"/>
</dbReference>
<evidence type="ECO:0000313" key="5">
    <source>
        <dbReference type="Proteomes" id="UP001598138"/>
    </source>
</evidence>
<dbReference type="Proteomes" id="UP001598138">
    <property type="component" value="Unassembled WGS sequence"/>
</dbReference>
<sequence>MKLALIFVFVSSFSLFGQIPAGSWSAVEVQTSGAKRHESTFVNCDGVFYALGGRGKRPVDAYYPKQNRWEFVADAPFEFHHFQAVSFQHEIYVIGAMTGNYPHEKPLSNMWIFNPRTKVWREGAAIPADRLRGSAGVVVRKDKLYFVSGIQDGHWDGHVKWFDVFDPKTNQWEKLPDAPRARDHFQATLVGDKLYVAGGRTSHASIGKVLNETIGEVDVYDFKKGSWMTLANPLPTQRAGSASVGHFPYLIVMLGESTAQTSAHAEVEALDVRSGDWVKFPSLNQGRHGTGVVNYKGKLYVANGSANRGGGPELNSIECLQLN</sequence>
<accession>A0ABW6DH16</accession>
<evidence type="ECO:0000256" key="2">
    <source>
        <dbReference type="ARBA" id="ARBA00022737"/>
    </source>
</evidence>
<evidence type="ECO:0000256" key="3">
    <source>
        <dbReference type="SAM" id="SignalP"/>
    </source>
</evidence>
<dbReference type="EMBL" id="JBBKXZ010000004">
    <property type="protein sequence ID" value="MFD3395158.1"/>
    <property type="molecule type" value="Genomic_DNA"/>
</dbReference>
<dbReference type="Pfam" id="PF24681">
    <property type="entry name" value="Kelch_KLHDC2_KLHL20_DRC7"/>
    <property type="match status" value="1"/>
</dbReference>
<evidence type="ECO:0000313" key="4">
    <source>
        <dbReference type="EMBL" id="MFD3395158.1"/>
    </source>
</evidence>
<dbReference type="Gene3D" id="2.120.10.80">
    <property type="entry name" value="Kelch-type beta propeller"/>
    <property type="match status" value="2"/>
</dbReference>
<keyword evidence="5" id="KW-1185">Reference proteome</keyword>
<dbReference type="SMART" id="SM00612">
    <property type="entry name" value="Kelch"/>
    <property type="match status" value="4"/>
</dbReference>
<evidence type="ECO:0000256" key="1">
    <source>
        <dbReference type="ARBA" id="ARBA00022441"/>
    </source>
</evidence>
<dbReference type="PANTHER" id="PTHR24412">
    <property type="entry name" value="KELCH PROTEIN"/>
    <property type="match status" value="1"/>
</dbReference>
<keyword evidence="3" id="KW-0732">Signal</keyword>
<keyword evidence="1" id="KW-0880">Kelch repeat</keyword>
<name>A0ABW6DH16_9BACT</name>
<dbReference type="InterPro" id="IPR006652">
    <property type="entry name" value="Kelch_1"/>
</dbReference>
<dbReference type="InterPro" id="IPR015915">
    <property type="entry name" value="Kelch-typ_b-propeller"/>
</dbReference>
<feature type="chain" id="PRO_5047345298" evidence="3">
    <location>
        <begin position="18"/>
        <end position="323"/>
    </location>
</feature>
<reference evidence="4 5" key="1">
    <citation type="submission" date="2024-03" db="EMBL/GenBank/DDBJ databases">
        <title>Aquirufa genome sequencing.</title>
        <authorList>
            <person name="Pitt A."/>
            <person name="Hahn M.W."/>
        </authorList>
    </citation>
    <scope>NUCLEOTIDE SEQUENCE [LARGE SCALE GENOMIC DNA]</scope>
    <source>
        <strain evidence="4 5">OSTEICH-129V</strain>
    </source>
</reference>
<organism evidence="4 5">
    <name type="scientific">Aquirufa avitistagni</name>
    <dbReference type="NCBI Taxonomy" id="3104728"/>
    <lineage>
        <taxon>Bacteria</taxon>
        <taxon>Pseudomonadati</taxon>
        <taxon>Bacteroidota</taxon>
        <taxon>Cytophagia</taxon>
        <taxon>Cytophagales</taxon>
        <taxon>Flectobacillaceae</taxon>
        <taxon>Aquirufa</taxon>
    </lineage>
</organism>
<protein>
    <submittedName>
        <fullName evidence="4">Kelch repeat-containing protein</fullName>
    </submittedName>
</protein>
<dbReference type="SUPFAM" id="SSF117281">
    <property type="entry name" value="Kelch motif"/>
    <property type="match status" value="1"/>
</dbReference>
<keyword evidence="2" id="KW-0677">Repeat</keyword>
<proteinExistence type="predicted"/>
<comment type="caution">
    <text evidence="4">The sequence shown here is derived from an EMBL/GenBank/DDBJ whole genome shotgun (WGS) entry which is preliminary data.</text>
</comment>
<feature type="signal peptide" evidence="3">
    <location>
        <begin position="1"/>
        <end position="17"/>
    </location>
</feature>
<dbReference type="PANTHER" id="PTHR24412:SF489">
    <property type="entry name" value="RING FINGER DOMAIN AND KELCH REPEAT-CONTAINING PROTEIN DDB_G0271372"/>
    <property type="match status" value="1"/>
</dbReference>
<gene>
    <name evidence="4" type="ORF">U0R10_11060</name>
</gene>